<dbReference type="AlphaFoldDB" id="A0A8J2MR11"/>
<feature type="region of interest" description="Disordered" evidence="1">
    <location>
        <begin position="1"/>
        <end position="271"/>
    </location>
</feature>
<evidence type="ECO:0000256" key="1">
    <source>
        <dbReference type="SAM" id="MobiDB-lite"/>
    </source>
</evidence>
<feature type="compositionally biased region" description="Basic and acidic residues" evidence="1">
    <location>
        <begin position="113"/>
        <end position="123"/>
    </location>
</feature>
<organism evidence="2 3">
    <name type="scientific">Cotesia congregata</name>
    <name type="common">Parasitoid wasp</name>
    <name type="synonym">Apanteles congregatus</name>
    <dbReference type="NCBI Taxonomy" id="51543"/>
    <lineage>
        <taxon>Eukaryota</taxon>
        <taxon>Metazoa</taxon>
        <taxon>Ecdysozoa</taxon>
        <taxon>Arthropoda</taxon>
        <taxon>Hexapoda</taxon>
        <taxon>Insecta</taxon>
        <taxon>Pterygota</taxon>
        <taxon>Neoptera</taxon>
        <taxon>Endopterygota</taxon>
        <taxon>Hymenoptera</taxon>
        <taxon>Apocrita</taxon>
        <taxon>Ichneumonoidea</taxon>
        <taxon>Braconidae</taxon>
        <taxon>Microgastrinae</taxon>
        <taxon>Cotesia</taxon>
    </lineage>
</organism>
<comment type="caution">
    <text evidence="2">The sequence shown here is derived from an EMBL/GenBank/DDBJ whole genome shotgun (WGS) entry which is preliminary data.</text>
</comment>
<protein>
    <submittedName>
        <fullName evidence="2">Uncharacterized protein</fullName>
    </submittedName>
</protein>
<feature type="compositionally biased region" description="Low complexity" evidence="1">
    <location>
        <begin position="206"/>
        <end position="222"/>
    </location>
</feature>
<sequence length="435" mass="51369">MQIDNSNSDECSNGNTVETNETLKKKKHKRRRESTENDLIKNQISQEDTNDKVKKKKKRKHDIERSEDNELAKESTDEFISTNMSIKMESLSDDESVGLAKTEKKKKKKKYKKSNEQEQRDENIDSSSGNIKFEKQELTEHVDKLKKKKKKLESDSTVNSSKENVKKRSKKEKKSSDESGEIVTEETVKEFKNPKKIELNNKSDNESNSDNKMNSYNSNSSEESLREEELKSNTITKKIEKQRIQVEQNISDSDEEDDEDYDEEETLPRKRRHKSIFEQHPKLAKIMTESDDEQDELQYQQLNIREAKQLSDLVVKLIHHVLPQHNIEKYAGTRPLSKEEKERFKKYAPSKIGVFSPDEDSRIVHNWKKFCKEHDWKISLVYPFTFWKRKGFYFISKVEERRKFVQFLAHGLPDRSLCSIFGRFKILYGTHKKSR</sequence>
<feature type="compositionally biased region" description="Basic and acidic residues" evidence="1">
    <location>
        <begin position="186"/>
        <end position="205"/>
    </location>
</feature>
<name>A0A8J2MR11_COTCN</name>
<gene>
    <name evidence="2" type="ORF">HICCMSTLAB_LOCUS5490</name>
</gene>
<feature type="compositionally biased region" description="Basic and acidic residues" evidence="1">
    <location>
        <begin position="223"/>
        <end position="244"/>
    </location>
</feature>
<feature type="compositionally biased region" description="Polar residues" evidence="1">
    <location>
        <begin position="1"/>
        <end position="20"/>
    </location>
</feature>
<dbReference type="EMBL" id="CAJNRD030001119">
    <property type="protein sequence ID" value="CAG5090107.1"/>
    <property type="molecule type" value="Genomic_DNA"/>
</dbReference>
<dbReference type="OrthoDB" id="5812619at2759"/>
<feature type="compositionally biased region" description="Acidic residues" evidence="1">
    <location>
        <begin position="252"/>
        <end position="265"/>
    </location>
</feature>
<accession>A0A8J2MR11</accession>
<keyword evidence="3" id="KW-1185">Reference proteome</keyword>
<proteinExistence type="predicted"/>
<feature type="compositionally biased region" description="Basic residues" evidence="1">
    <location>
        <begin position="103"/>
        <end position="112"/>
    </location>
</feature>
<reference evidence="2" key="1">
    <citation type="submission" date="2021-04" db="EMBL/GenBank/DDBJ databases">
        <authorList>
            <person name="Chebbi M.A.C M."/>
        </authorList>
    </citation>
    <scope>NUCLEOTIDE SEQUENCE</scope>
</reference>
<dbReference type="Proteomes" id="UP000786811">
    <property type="component" value="Unassembled WGS sequence"/>
</dbReference>
<evidence type="ECO:0000313" key="2">
    <source>
        <dbReference type="EMBL" id="CAG5090107.1"/>
    </source>
</evidence>
<feature type="compositionally biased region" description="Basic and acidic residues" evidence="1">
    <location>
        <begin position="132"/>
        <end position="143"/>
    </location>
</feature>
<feature type="compositionally biased region" description="Basic and acidic residues" evidence="1">
    <location>
        <begin position="61"/>
        <end position="76"/>
    </location>
</feature>
<evidence type="ECO:0000313" key="3">
    <source>
        <dbReference type="Proteomes" id="UP000786811"/>
    </source>
</evidence>